<dbReference type="Proteomes" id="UP000261600">
    <property type="component" value="Unplaced"/>
</dbReference>
<dbReference type="AlphaFoldDB" id="A0A3Q3IE41"/>
<sequence>MHKTIKTTSRRSYTWLMRGCKTIRMLRQTLSGKFLWLQFHRCAVSDASRKCMISSMATILTNFSTRIFCQYSILLDLLSKDDFDEYLSYICSYEKYVQIWILDQIEQHLSDGSKVSEFEDQHIQSSIIRINDAITKAKMQKSDNVKKFVEDICKELGGKLVISQDALGAFMILNNADQETFAHWLTESVNEMGQDLREKFNESHILIKLYHLPVKPQNELFSTLIGCGKQCPFCKSPCEAGGGAHSEHFASVHRPRGLGKYKCRYTNKLVTDICSSLVISDARFHCNATNHTLHPFKDYRKMFQTGKSLQMAAFRHQTTGNM</sequence>
<protein>
    <submittedName>
        <fullName evidence="1">Uncharacterized protein</fullName>
    </submittedName>
</protein>
<dbReference type="PANTHER" id="PTHR14819">
    <property type="entry name" value="GTP-BINDING"/>
    <property type="match status" value="1"/>
</dbReference>
<organism evidence="1 2">
    <name type="scientific">Monopterus albus</name>
    <name type="common">Swamp eel</name>
    <dbReference type="NCBI Taxonomy" id="43700"/>
    <lineage>
        <taxon>Eukaryota</taxon>
        <taxon>Metazoa</taxon>
        <taxon>Chordata</taxon>
        <taxon>Craniata</taxon>
        <taxon>Vertebrata</taxon>
        <taxon>Euteleostomi</taxon>
        <taxon>Actinopterygii</taxon>
        <taxon>Neopterygii</taxon>
        <taxon>Teleostei</taxon>
        <taxon>Neoteleostei</taxon>
        <taxon>Acanthomorphata</taxon>
        <taxon>Anabantaria</taxon>
        <taxon>Synbranchiformes</taxon>
        <taxon>Synbranchidae</taxon>
        <taxon>Monopterus</taxon>
    </lineage>
</organism>
<dbReference type="InterPro" id="IPR052986">
    <property type="entry name" value="VLIG_GTPase"/>
</dbReference>
<name>A0A3Q3IE41_MONAL</name>
<accession>A0A3Q3IE41</accession>
<proteinExistence type="predicted"/>
<keyword evidence="2" id="KW-1185">Reference proteome</keyword>
<dbReference type="PANTHER" id="PTHR14819:SF9">
    <property type="entry name" value="UP-REGULATOR OF CELL PROLIFERATION-LIKE"/>
    <property type="match status" value="1"/>
</dbReference>
<dbReference type="Ensembl" id="ENSMALT00000002372.1">
    <property type="protein sequence ID" value="ENSMALP00000002308.1"/>
    <property type="gene ID" value="ENSMALG00000001733.1"/>
</dbReference>
<evidence type="ECO:0000313" key="2">
    <source>
        <dbReference type="Proteomes" id="UP000261600"/>
    </source>
</evidence>
<reference evidence="1" key="1">
    <citation type="submission" date="2025-08" db="UniProtKB">
        <authorList>
            <consortium name="Ensembl"/>
        </authorList>
    </citation>
    <scope>IDENTIFICATION</scope>
</reference>
<reference evidence="1" key="2">
    <citation type="submission" date="2025-09" db="UniProtKB">
        <authorList>
            <consortium name="Ensembl"/>
        </authorList>
    </citation>
    <scope>IDENTIFICATION</scope>
</reference>
<evidence type="ECO:0000313" key="1">
    <source>
        <dbReference type="Ensembl" id="ENSMALP00000002308.1"/>
    </source>
</evidence>